<organism evidence="3 4">
    <name type="scientific">Pseudonocardia alaniniphila</name>
    <dbReference type="NCBI Taxonomy" id="75291"/>
    <lineage>
        <taxon>Bacteria</taxon>
        <taxon>Bacillati</taxon>
        <taxon>Actinomycetota</taxon>
        <taxon>Actinomycetes</taxon>
        <taxon>Pseudonocardiales</taxon>
        <taxon>Pseudonocardiaceae</taxon>
        <taxon>Pseudonocardia</taxon>
    </lineage>
</organism>
<dbReference type="InterPro" id="IPR006311">
    <property type="entry name" value="TAT_signal"/>
</dbReference>
<evidence type="ECO:0000313" key="3">
    <source>
        <dbReference type="EMBL" id="MCH6169710.1"/>
    </source>
</evidence>
<accession>A0ABS9TMF0</accession>
<evidence type="ECO:0000256" key="1">
    <source>
        <dbReference type="SAM" id="MobiDB-lite"/>
    </source>
</evidence>
<keyword evidence="4" id="KW-1185">Reference proteome</keyword>
<keyword evidence="2" id="KW-0732">Signal</keyword>
<dbReference type="PANTHER" id="PTHR39335">
    <property type="entry name" value="BLL4220 PROTEIN"/>
    <property type="match status" value="1"/>
</dbReference>
<dbReference type="RefSeq" id="WP_241040355.1">
    <property type="nucleotide sequence ID" value="NZ_BAAAJF010000014.1"/>
</dbReference>
<dbReference type="Proteomes" id="UP001299970">
    <property type="component" value="Unassembled WGS sequence"/>
</dbReference>
<dbReference type="PROSITE" id="PS51318">
    <property type="entry name" value="TAT"/>
    <property type="match status" value="1"/>
</dbReference>
<feature type="compositionally biased region" description="Basic and acidic residues" evidence="1">
    <location>
        <begin position="48"/>
        <end position="57"/>
    </location>
</feature>
<sequence>MSRSRLALIGSVLAAGALAVAGCTAAPPPAPAAPPAAAPSGAQQPGGHGEHGGHQGHESSAPALWAVQTGPLGVVTTDGAGHLMYRSDADSANPPTSNCTGECAQTWLPVLVTAGVKPQLLGVDPGAVGTITRPEGTTQLTLAGWPLYRDRDDPGGNPNAGRNGLDNTWFVITPTGDKAPAS</sequence>
<evidence type="ECO:0000313" key="4">
    <source>
        <dbReference type="Proteomes" id="UP001299970"/>
    </source>
</evidence>
<dbReference type="EMBL" id="JAKXMK010000028">
    <property type="protein sequence ID" value="MCH6169710.1"/>
    <property type="molecule type" value="Genomic_DNA"/>
</dbReference>
<comment type="caution">
    <text evidence="3">The sequence shown here is derived from an EMBL/GenBank/DDBJ whole genome shotgun (WGS) entry which is preliminary data.</text>
</comment>
<evidence type="ECO:0000256" key="2">
    <source>
        <dbReference type="SAM" id="SignalP"/>
    </source>
</evidence>
<feature type="compositionally biased region" description="Pro residues" evidence="1">
    <location>
        <begin position="26"/>
        <end position="37"/>
    </location>
</feature>
<feature type="chain" id="PRO_5046860162" description="Lipoprotein with Yx(FWY)xxD motif" evidence="2">
    <location>
        <begin position="26"/>
        <end position="182"/>
    </location>
</feature>
<dbReference type="InterPro" id="IPR005297">
    <property type="entry name" value="Lipoprotein_repeat"/>
</dbReference>
<gene>
    <name evidence="3" type="ORF">MMF94_28745</name>
</gene>
<reference evidence="3 4" key="1">
    <citation type="submission" date="2022-03" db="EMBL/GenBank/DDBJ databases">
        <title>Pseudonocardia alaer sp. nov., a novel actinomycete isolated from reed forest soil.</title>
        <authorList>
            <person name="Wang L."/>
        </authorList>
    </citation>
    <scope>NUCLEOTIDE SEQUENCE [LARGE SCALE GENOMIC DNA]</scope>
    <source>
        <strain evidence="3 4">Y-16303</strain>
    </source>
</reference>
<protein>
    <recommendedName>
        <fullName evidence="5">Lipoprotein with Yx(FWY)xxD motif</fullName>
    </recommendedName>
</protein>
<dbReference type="PANTHER" id="PTHR39335:SF1">
    <property type="entry name" value="BLL4220 PROTEIN"/>
    <property type="match status" value="1"/>
</dbReference>
<proteinExistence type="predicted"/>
<dbReference type="PROSITE" id="PS51257">
    <property type="entry name" value="PROKAR_LIPOPROTEIN"/>
    <property type="match status" value="1"/>
</dbReference>
<feature type="region of interest" description="Disordered" evidence="1">
    <location>
        <begin position="26"/>
        <end position="59"/>
    </location>
</feature>
<dbReference type="Pfam" id="PF03640">
    <property type="entry name" value="Lipoprotein_15"/>
    <property type="match status" value="2"/>
</dbReference>
<name>A0ABS9TMF0_9PSEU</name>
<evidence type="ECO:0008006" key="5">
    <source>
        <dbReference type="Google" id="ProtNLM"/>
    </source>
</evidence>
<feature type="signal peptide" evidence="2">
    <location>
        <begin position="1"/>
        <end position="25"/>
    </location>
</feature>